<proteinExistence type="predicted"/>
<dbReference type="NCBIfam" id="NF038310">
    <property type="entry name" value="lysogeny_AimR"/>
    <property type="match status" value="1"/>
</dbReference>
<organism evidence="1 2">
    <name type="scientific">Bacillus tropicus</name>
    <dbReference type="NCBI Taxonomy" id="2026188"/>
    <lineage>
        <taxon>Bacteria</taxon>
        <taxon>Bacillati</taxon>
        <taxon>Bacillota</taxon>
        <taxon>Bacilli</taxon>
        <taxon>Bacillales</taxon>
        <taxon>Bacillaceae</taxon>
        <taxon>Bacillus</taxon>
        <taxon>Bacillus cereus group</taxon>
    </lineage>
</organism>
<dbReference type="Proteomes" id="UP000312495">
    <property type="component" value="Unassembled WGS sequence"/>
</dbReference>
<protein>
    <submittedName>
        <fullName evidence="1">Uncharacterized protein</fullName>
    </submittedName>
</protein>
<dbReference type="Pfam" id="PF22871">
    <property type="entry name" value="AimR"/>
    <property type="match status" value="1"/>
</dbReference>
<gene>
    <name evidence="1" type="ORF">FHY71_26580</name>
</gene>
<accession>A0A5C4ZXQ0</accession>
<evidence type="ECO:0000313" key="2">
    <source>
        <dbReference type="Proteomes" id="UP000312495"/>
    </source>
</evidence>
<reference evidence="1 2" key="1">
    <citation type="submission" date="2019-06" db="EMBL/GenBank/DDBJ databases">
        <title>Biocontrol Bacillus strains from Vietnam.</title>
        <authorList>
            <person name="Borriss R."/>
            <person name="Lasch P."/>
            <person name="Thanh Tam L.T."/>
            <person name="Luong P.T."/>
            <person name="Phuong Thao L.T."/>
            <person name="Kim Chung L.T."/>
        </authorList>
    </citation>
    <scope>NUCLEOTIDE SEQUENCE [LARGE SCALE GENOMIC DNA]</scope>
    <source>
        <strain evidence="1 2">SN1</strain>
    </source>
</reference>
<dbReference type="InterPro" id="IPR047705">
    <property type="entry name" value="AimR-like"/>
</dbReference>
<evidence type="ECO:0000313" key="1">
    <source>
        <dbReference type="EMBL" id="TNP10786.1"/>
    </source>
</evidence>
<sequence length="391" mass="46091">MKYWLAKIIDEIDFQRKSQEDVAKHLGISGPAFSKNLSGKSELNFLNMIKLVKDLYEDNVELTFMVREFCKKMNGKKNIRIAMEYANAIGDFELLRIAVQKGFNSNNTLTKEWAFVYEMVLIRLKRFLSDKSLLEELNERKKHRTVKSDEAKIMLDIITFYTLYESREYKMLFNYSEMLLPKIEKISDAFIRDLYRVRIQEIIAYASLMDEQIDKSRDICHEILNTEDNFGYLDMLKVSALGCLGESYSFDSYEQSLWYLNKGIELLNKCHSHRAVERKKNFLNMRSYIRLINKKDLHDLDIYDVGEVALKHIINGNEKEAVRLLRNEEKEKGKLTPMKLCYLGMVLKDRSLLEQSIEGFINEGCKFYCRLPRKILEEFNKYGIIFMGDAK</sequence>
<name>A0A5C4ZXQ0_9BACI</name>
<dbReference type="RefSeq" id="WP_139887674.1">
    <property type="nucleotide sequence ID" value="NZ_VEPV01000018.1"/>
</dbReference>
<dbReference type="EMBL" id="VEPV01000018">
    <property type="protein sequence ID" value="TNP10786.1"/>
    <property type="molecule type" value="Genomic_DNA"/>
</dbReference>
<dbReference type="AlphaFoldDB" id="A0A5C4ZXQ0"/>
<comment type="caution">
    <text evidence="1">The sequence shown here is derived from an EMBL/GenBank/DDBJ whole genome shotgun (WGS) entry which is preliminary data.</text>
</comment>